<reference evidence="1 2" key="1">
    <citation type="submission" date="2008-10" db="EMBL/GenBank/DDBJ databases">
        <title>Draft genome sequence of Bifidobacterium catenulatum (DSM 16992).</title>
        <authorList>
            <person name="Sudarsanam P."/>
            <person name="Ley R."/>
            <person name="Guruge J."/>
            <person name="Turnbaugh P.J."/>
            <person name="Mahowald M."/>
            <person name="Liep D."/>
            <person name="Gordon J."/>
        </authorList>
    </citation>
    <scope>NUCLEOTIDE SEQUENCE [LARGE SCALE GENOMIC DNA]</scope>
    <source>
        <strain evidence="1 2">DSM 16992</strain>
    </source>
</reference>
<gene>
    <name evidence="1" type="ORF">BIFCAT_01928</name>
</gene>
<accession>B6XX64</accession>
<evidence type="ECO:0000313" key="1">
    <source>
        <dbReference type="EMBL" id="EEB20842.1"/>
    </source>
</evidence>
<dbReference type="eggNOG" id="ENOG5032527">
    <property type="taxonomic scope" value="Bacteria"/>
</dbReference>
<dbReference type="EMBL" id="ABXY01000026">
    <property type="protein sequence ID" value="EEB20842.1"/>
    <property type="molecule type" value="Genomic_DNA"/>
</dbReference>
<sequence length="47" mass="5585">MNPIGMVDAWTVSIYDYRCGMWPLRCVGLLQADLKLVIWLWKQNRTE</sequence>
<organism evidence="1 2">
    <name type="scientific">Bifidobacterium catenulatum DSM 16992 = JCM 1194 = LMG 11043</name>
    <dbReference type="NCBI Taxonomy" id="566552"/>
    <lineage>
        <taxon>Bacteria</taxon>
        <taxon>Bacillati</taxon>
        <taxon>Actinomycetota</taxon>
        <taxon>Actinomycetes</taxon>
        <taxon>Bifidobacteriales</taxon>
        <taxon>Bifidobacteriaceae</taxon>
        <taxon>Bifidobacterium</taxon>
    </lineage>
</organism>
<dbReference type="AlphaFoldDB" id="B6XX64"/>
<evidence type="ECO:0000313" key="2">
    <source>
        <dbReference type="Proteomes" id="UP000003882"/>
    </source>
</evidence>
<dbReference type="Proteomes" id="UP000003882">
    <property type="component" value="Unassembled WGS sequence"/>
</dbReference>
<name>B6XX64_9BIFI</name>
<comment type="caution">
    <text evidence="1">The sequence shown here is derived from an EMBL/GenBank/DDBJ whole genome shotgun (WGS) entry which is preliminary data.</text>
</comment>
<protein>
    <submittedName>
        <fullName evidence="1">Uncharacterized protein</fullName>
    </submittedName>
</protein>
<reference evidence="1 2" key="2">
    <citation type="submission" date="2008-10" db="EMBL/GenBank/DDBJ databases">
        <authorList>
            <person name="Fulton L."/>
            <person name="Clifton S."/>
            <person name="Fulton B."/>
            <person name="Xu J."/>
            <person name="Minx P."/>
            <person name="Pepin K.H."/>
            <person name="Johnson M."/>
            <person name="Bhonagiri V."/>
            <person name="Nash W.E."/>
            <person name="Mardis E.R."/>
            <person name="Wilson R.K."/>
        </authorList>
    </citation>
    <scope>NUCLEOTIDE SEQUENCE [LARGE SCALE GENOMIC DNA]</scope>
    <source>
        <strain evidence="1 2">DSM 16992</strain>
    </source>
</reference>
<proteinExistence type="predicted"/>